<dbReference type="eggNOG" id="COG1522">
    <property type="taxonomic scope" value="Bacteria"/>
</dbReference>
<dbReference type="PANTHER" id="PTHR30154:SF34">
    <property type="entry name" value="TRANSCRIPTIONAL REGULATOR AZLB"/>
    <property type="match status" value="1"/>
</dbReference>
<proteinExistence type="predicted"/>
<dbReference type="GO" id="GO:0043565">
    <property type="term" value="F:sequence-specific DNA binding"/>
    <property type="evidence" value="ECO:0007669"/>
    <property type="project" value="InterPro"/>
</dbReference>
<evidence type="ECO:0000256" key="3">
    <source>
        <dbReference type="ARBA" id="ARBA00023163"/>
    </source>
</evidence>
<evidence type="ECO:0000313" key="5">
    <source>
        <dbReference type="EMBL" id="ACZ40640.1"/>
    </source>
</evidence>
<dbReference type="STRING" id="479434.Sthe_3240"/>
<dbReference type="GO" id="GO:0006355">
    <property type="term" value="P:regulation of DNA-templated transcription"/>
    <property type="evidence" value="ECO:0007669"/>
    <property type="project" value="UniProtKB-ARBA"/>
</dbReference>
<dbReference type="InterPro" id="IPR011008">
    <property type="entry name" value="Dimeric_a/b-barrel"/>
</dbReference>
<dbReference type="Gene3D" id="1.10.10.10">
    <property type="entry name" value="Winged helix-like DNA-binding domain superfamily/Winged helix DNA-binding domain"/>
    <property type="match status" value="1"/>
</dbReference>
<dbReference type="InterPro" id="IPR019887">
    <property type="entry name" value="Tscrpt_reg_AsnC/Lrp_C"/>
</dbReference>
<keyword evidence="3" id="KW-0804">Transcription</keyword>
<dbReference type="RefSeq" id="WP_012873675.1">
    <property type="nucleotide sequence ID" value="NC_013524.1"/>
</dbReference>
<feature type="domain" description="HTH asnC-type" evidence="4">
    <location>
        <begin position="15"/>
        <end position="75"/>
    </location>
</feature>
<sequence>MSDGQGPRRVRQLQPDDLDRQIIRLLRADGRRSNREIARRLGVPEATVRYRVRRLIESGVLKITASVDPSHLGYALTAVISVQVEPERISSAAETIAAMPEVIWCAITAGAHDIMVMASFRSQDEMFAFLTDRLARIPGTLRTETSVALRVLKQQHEWATDLTTKVERGEPIGVER</sequence>
<dbReference type="KEGG" id="sti:Sthe_3240"/>
<dbReference type="SMART" id="SM00344">
    <property type="entry name" value="HTH_ASNC"/>
    <property type="match status" value="1"/>
</dbReference>
<dbReference type="SUPFAM" id="SSF54909">
    <property type="entry name" value="Dimeric alpha+beta barrel"/>
    <property type="match status" value="1"/>
</dbReference>
<dbReference type="InterPro" id="IPR011991">
    <property type="entry name" value="ArsR-like_HTH"/>
</dbReference>
<evidence type="ECO:0000259" key="4">
    <source>
        <dbReference type="PROSITE" id="PS50956"/>
    </source>
</evidence>
<dbReference type="CDD" id="cd00090">
    <property type="entry name" value="HTH_ARSR"/>
    <property type="match status" value="1"/>
</dbReference>
<keyword evidence="6" id="KW-1185">Reference proteome</keyword>
<dbReference type="FunCoup" id="D1C9Z7">
    <property type="interactions" value="24"/>
</dbReference>
<evidence type="ECO:0000256" key="1">
    <source>
        <dbReference type="ARBA" id="ARBA00023015"/>
    </source>
</evidence>
<evidence type="ECO:0000256" key="2">
    <source>
        <dbReference type="ARBA" id="ARBA00023125"/>
    </source>
</evidence>
<dbReference type="GO" id="GO:0043200">
    <property type="term" value="P:response to amino acid"/>
    <property type="evidence" value="ECO:0007669"/>
    <property type="project" value="TreeGrafter"/>
</dbReference>
<dbReference type="SUPFAM" id="SSF46785">
    <property type="entry name" value="Winged helix' DNA-binding domain"/>
    <property type="match status" value="1"/>
</dbReference>
<protein>
    <submittedName>
        <fullName evidence="5">Transcriptional regulator, AsnC family</fullName>
    </submittedName>
</protein>
<dbReference type="HOGENOM" id="CLU_091233_5_2_0"/>
<keyword evidence="1" id="KW-0805">Transcription regulation</keyword>
<dbReference type="PRINTS" id="PR00033">
    <property type="entry name" value="HTHASNC"/>
</dbReference>
<dbReference type="Pfam" id="PF13412">
    <property type="entry name" value="HTH_24"/>
    <property type="match status" value="1"/>
</dbReference>
<dbReference type="AlphaFoldDB" id="D1C9Z7"/>
<dbReference type="InParanoid" id="D1C9Z7"/>
<keyword evidence="2" id="KW-0238">DNA-binding</keyword>
<dbReference type="Proteomes" id="UP000002027">
    <property type="component" value="Chromosome 2"/>
</dbReference>
<dbReference type="PROSITE" id="PS50956">
    <property type="entry name" value="HTH_ASNC_2"/>
    <property type="match status" value="1"/>
</dbReference>
<dbReference type="InterPro" id="IPR036388">
    <property type="entry name" value="WH-like_DNA-bd_sf"/>
</dbReference>
<dbReference type="PANTHER" id="PTHR30154">
    <property type="entry name" value="LEUCINE-RESPONSIVE REGULATORY PROTEIN"/>
    <property type="match status" value="1"/>
</dbReference>
<dbReference type="EMBL" id="CP001824">
    <property type="protein sequence ID" value="ACZ40640.1"/>
    <property type="molecule type" value="Genomic_DNA"/>
</dbReference>
<accession>D1C9Z7</accession>
<dbReference type="InterPro" id="IPR036390">
    <property type="entry name" value="WH_DNA-bd_sf"/>
</dbReference>
<dbReference type="InterPro" id="IPR019888">
    <property type="entry name" value="Tscrpt_reg_AsnC-like"/>
</dbReference>
<reference evidence="6" key="1">
    <citation type="submission" date="2009-11" db="EMBL/GenBank/DDBJ databases">
        <title>The complete chromosome 2 of Sphaerobacter thermophilus DSM 20745.</title>
        <authorList>
            <person name="Lucas S."/>
            <person name="Copeland A."/>
            <person name="Lapidus A."/>
            <person name="Glavina del Rio T."/>
            <person name="Dalin E."/>
            <person name="Tice H."/>
            <person name="Bruce D."/>
            <person name="Goodwin L."/>
            <person name="Pitluck S."/>
            <person name="Kyrpides N."/>
            <person name="Mavromatis K."/>
            <person name="Ivanova N."/>
            <person name="Mikhailova N."/>
            <person name="LaButti K.M."/>
            <person name="Clum A."/>
            <person name="Sun H.I."/>
            <person name="Brettin T."/>
            <person name="Detter J.C."/>
            <person name="Han C."/>
            <person name="Larimer F."/>
            <person name="Land M."/>
            <person name="Hauser L."/>
            <person name="Markowitz V."/>
            <person name="Cheng J.F."/>
            <person name="Hugenholtz P."/>
            <person name="Woyke T."/>
            <person name="Wu D."/>
            <person name="Steenblock K."/>
            <person name="Schneider S."/>
            <person name="Pukall R."/>
            <person name="Goeker M."/>
            <person name="Klenk H.P."/>
            <person name="Eisen J.A."/>
        </authorList>
    </citation>
    <scope>NUCLEOTIDE SEQUENCE [LARGE SCALE GENOMIC DNA]</scope>
    <source>
        <strain evidence="6">ATCC 49802 / DSM 20745 / S 6022</strain>
    </source>
</reference>
<dbReference type="Gene3D" id="3.30.70.920">
    <property type="match status" value="1"/>
</dbReference>
<gene>
    <name evidence="5" type="ordered locus">Sthe_3240</name>
</gene>
<dbReference type="GO" id="GO:0005829">
    <property type="term" value="C:cytosol"/>
    <property type="evidence" value="ECO:0007669"/>
    <property type="project" value="TreeGrafter"/>
</dbReference>
<organism evidence="5 6">
    <name type="scientific">Sphaerobacter thermophilus (strain ATCC 49802 / DSM 20745 / KCCM 41009 / NCIMB 13125 / S 6022)</name>
    <dbReference type="NCBI Taxonomy" id="479434"/>
    <lineage>
        <taxon>Bacteria</taxon>
        <taxon>Pseudomonadati</taxon>
        <taxon>Thermomicrobiota</taxon>
        <taxon>Thermomicrobia</taxon>
        <taxon>Sphaerobacterales</taxon>
        <taxon>Sphaerobacterineae</taxon>
        <taxon>Sphaerobacteraceae</taxon>
        <taxon>Sphaerobacter</taxon>
    </lineage>
</organism>
<name>D1C9Z7_SPHTD</name>
<dbReference type="OrthoDB" id="529868at2"/>
<dbReference type="InterPro" id="IPR000485">
    <property type="entry name" value="AsnC-type_HTH_dom"/>
</dbReference>
<reference evidence="5 6" key="2">
    <citation type="journal article" date="2010" name="Stand. Genomic Sci.">
        <title>Complete genome sequence of Desulfohalobium retbaense type strain (HR(100)).</title>
        <authorList>
            <person name="Spring S."/>
            <person name="Nolan M."/>
            <person name="Lapidus A."/>
            <person name="Glavina Del Rio T."/>
            <person name="Copeland A."/>
            <person name="Tice H."/>
            <person name="Cheng J.F."/>
            <person name="Lucas S."/>
            <person name="Land M."/>
            <person name="Chen F."/>
            <person name="Bruce D."/>
            <person name="Goodwin L."/>
            <person name="Pitluck S."/>
            <person name="Ivanova N."/>
            <person name="Mavromatis K."/>
            <person name="Mikhailova N."/>
            <person name="Pati A."/>
            <person name="Chen A."/>
            <person name="Palaniappan K."/>
            <person name="Hauser L."/>
            <person name="Chang Y.J."/>
            <person name="Jeffries C.D."/>
            <person name="Munk C."/>
            <person name="Kiss H."/>
            <person name="Chain P."/>
            <person name="Han C."/>
            <person name="Brettin T."/>
            <person name="Detter J.C."/>
            <person name="Schuler E."/>
            <person name="Goker M."/>
            <person name="Rohde M."/>
            <person name="Bristow J."/>
            <person name="Eisen J.A."/>
            <person name="Markowitz V."/>
            <person name="Hugenholtz P."/>
            <person name="Kyrpides N.C."/>
            <person name="Klenk H.P."/>
        </authorList>
    </citation>
    <scope>NUCLEOTIDE SEQUENCE [LARGE SCALE GENOMIC DNA]</scope>
    <source>
        <strain evidence="6">ATCC 49802 / DSM 20745 / S 6022</strain>
    </source>
</reference>
<dbReference type="Pfam" id="PF01037">
    <property type="entry name" value="AsnC_trans_reg"/>
    <property type="match status" value="1"/>
</dbReference>
<evidence type="ECO:0000313" key="6">
    <source>
        <dbReference type="Proteomes" id="UP000002027"/>
    </source>
</evidence>